<feature type="transmembrane region" description="Helical" evidence="1">
    <location>
        <begin position="304"/>
        <end position="326"/>
    </location>
</feature>
<protein>
    <submittedName>
        <fullName evidence="3">Transcription factor, K-box</fullName>
    </submittedName>
</protein>
<feature type="domain" description="K-box" evidence="2">
    <location>
        <begin position="194"/>
        <end position="247"/>
    </location>
</feature>
<dbReference type="GO" id="GO:0005634">
    <property type="term" value="C:nucleus"/>
    <property type="evidence" value="ECO:0007669"/>
    <property type="project" value="InterPro"/>
</dbReference>
<accession>A0AAN8WBY0</accession>
<dbReference type="GO" id="GO:0003700">
    <property type="term" value="F:DNA-binding transcription factor activity"/>
    <property type="evidence" value="ECO:0007669"/>
    <property type="project" value="InterPro"/>
</dbReference>
<keyword evidence="1" id="KW-0812">Transmembrane</keyword>
<dbReference type="Pfam" id="PF01486">
    <property type="entry name" value="K-box"/>
    <property type="match status" value="1"/>
</dbReference>
<sequence length="418" mass="48619">MALLDNFLWRLEIMWSFPNFIPFSMSDDYMHLKDKITCVLLDKFQLVTCVICSQALKIQIILYNDNKDTNFLLQIIELNHNFQLSYESKEPNYSQLPVEMEKLDIKKSYWLLPLCQGSTSFGDVLLHTAAFWRMRTLIMQKITDRHRLYRSAEKNDQLDQPSLDLQILYIVHIMSYIIFSTFLVNVSVLCIVMQMRGEELKELSMEELKGLEQLVERGLNRVIVMKHEKIMNEISVLERKTANLLENARARFAEQGQSCESAITNNCSATNAPSDPEVSDISLKLGWSQVNSELRLYVKKMWKLYLSLLVSLLLLRAALSYVRVVYSKLEEGRESFMWLVKEYGVGHSRSSFIPQGVWHFGNGKGGLMHKEREPCLKEKRLSNSKTNIIKFNHILEYLDFIQHVQLKPNVAFLDEVVG</sequence>
<evidence type="ECO:0000313" key="4">
    <source>
        <dbReference type="Proteomes" id="UP001370490"/>
    </source>
</evidence>
<name>A0AAN8WBY0_9MAGN</name>
<keyword evidence="1" id="KW-1133">Transmembrane helix</keyword>
<keyword evidence="4" id="KW-1185">Reference proteome</keyword>
<proteinExistence type="predicted"/>
<dbReference type="InterPro" id="IPR002487">
    <property type="entry name" value="TF_Kbox"/>
</dbReference>
<evidence type="ECO:0000256" key="1">
    <source>
        <dbReference type="SAM" id="Phobius"/>
    </source>
</evidence>
<evidence type="ECO:0000313" key="3">
    <source>
        <dbReference type="EMBL" id="KAK6945816.1"/>
    </source>
</evidence>
<dbReference type="AlphaFoldDB" id="A0AAN8WBY0"/>
<reference evidence="3 4" key="1">
    <citation type="submission" date="2023-12" db="EMBL/GenBank/DDBJ databases">
        <title>A high-quality genome assembly for Dillenia turbinata (Dilleniales).</title>
        <authorList>
            <person name="Chanderbali A."/>
        </authorList>
    </citation>
    <scope>NUCLEOTIDE SEQUENCE [LARGE SCALE GENOMIC DNA]</scope>
    <source>
        <strain evidence="3">LSX21</strain>
        <tissue evidence="3">Leaf</tissue>
    </source>
</reference>
<evidence type="ECO:0000259" key="2">
    <source>
        <dbReference type="Pfam" id="PF01486"/>
    </source>
</evidence>
<organism evidence="3 4">
    <name type="scientific">Dillenia turbinata</name>
    <dbReference type="NCBI Taxonomy" id="194707"/>
    <lineage>
        <taxon>Eukaryota</taxon>
        <taxon>Viridiplantae</taxon>
        <taxon>Streptophyta</taxon>
        <taxon>Embryophyta</taxon>
        <taxon>Tracheophyta</taxon>
        <taxon>Spermatophyta</taxon>
        <taxon>Magnoliopsida</taxon>
        <taxon>eudicotyledons</taxon>
        <taxon>Gunneridae</taxon>
        <taxon>Pentapetalae</taxon>
        <taxon>Dilleniales</taxon>
        <taxon>Dilleniaceae</taxon>
        <taxon>Dillenia</taxon>
    </lineage>
</organism>
<keyword evidence="1" id="KW-0472">Membrane</keyword>
<dbReference type="EMBL" id="JBAMMX010000002">
    <property type="protein sequence ID" value="KAK6945816.1"/>
    <property type="molecule type" value="Genomic_DNA"/>
</dbReference>
<comment type="caution">
    <text evidence="3">The sequence shown here is derived from an EMBL/GenBank/DDBJ whole genome shotgun (WGS) entry which is preliminary data.</text>
</comment>
<feature type="transmembrane region" description="Helical" evidence="1">
    <location>
        <begin position="167"/>
        <end position="192"/>
    </location>
</feature>
<gene>
    <name evidence="3" type="ORF">RJ641_013360</name>
</gene>
<dbReference type="Proteomes" id="UP001370490">
    <property type="component" value="Unassembled WGS sequence"/>
</dbReference>